<dbReference type="Pfam" id="PF02001">
    <property type="entry name" value="DUF134"/>
    <property type="match status" value="1"/>
</dbReference>
<dbReference type="Proteomes" id="UP000009011">
    <property type="component" value="Chromosome"/>
</dbReference>
<evidence type="ECO:0000313" key="4">
    <source>
        <dbReference type="Proteomes" id="UP000009011"/>
    </source>
</evidence>
<dbReference type="PANTHER" id="PTHR37478">
    <property type="match status" value="1"/>
</dbReference>
<dbReference type="HOGENOM" id="CLU_094511_2_1_10"/>
<evidence type="ECO:0000256" key="2">
    <source>
        <dbReference type="HAMAP-Rule" id="MF_00674"/>
    </source>
</evidence>
<dbReference type="EMBL" id="CP003557">
    <property type="protein sequence ID" value="AFN73742.1"/>
    <property type="molecule type" value="Genomic_DNA"/>
</dbReference>
<dbReference type="KEGG" id="mro:MROS_0499"/>
<dbReference type="HAMAP" id="MF_00674">
    <property type="entry name" value="UPF0251"/>
    <property type="match status" value="1"/>
</dbReference>
<dbReference type="InterPro" id="IPR002852">
    <property type="entry name" value="UPF0251"/>
</dbReference>
<evidence type="ECO:0000313" key="3">
    <source>
        <dbReference type="EMBL" id="AFN73742.1"/>
    </source>
</evidence>
<comment type="similarity">
    <text evidence="1 2">Belongs to the UPF0251 family.</text>
</comment>
<organism evidence="3 4">
    <name type="scientific">Melioribacter roseus (strain DSM 23840 / JCM 17771 / VKM B-2668 / P3M-2)</name>
    <dbReference type="NCBI Taxonomy" id="1191523"/>
    <lineage>
        <taxon>Bacteria</taxon>
        <taxon>Pseudomonadati</taxon>
        <taxon>Ignavibacteriota</taxon>
        <taxon>Ignavibacteria</taxon>
        <taxon>Ignavibacteriales</taxon>
        <taxon>Melioribacteraceae</taxon>
        <taxon>Melioribacter</taxon>
    </lineage>
</organism>
<keyword evidence="4" id="KW-1185">Reference proteome</keyword>
<dbReference type="STRING" id="1191523.MROS_0499"/>
<dbReference type="PANTHER" id="PTHR37478:SF2">
    <property type="entry name" value="UPF0251 PROTEIN TK0562"/>
    <property type="match status" value="1"/>
</dbReference>
<dbReference type="eggNOG" id="COG1342">
    <property type="taxonomic scope" value="Bacteria"/>
</dbReference>
<dbReference type="AlphaFoldDB" id="I6YT59"/>
<name>I6YT59_MELRP</name>
<sequence length="100" mass="11571">MPRPKKHRRIKCCPAAYYFKPRGIPMYELLENILAEDEVEAVYWADLKGFDHEAGARKMQISRPTFGRILKSARSKIADALINGKALSINQDYFNKLKEE</sequence>
<gene>
    <name evidence="3" type="ordered locus">MROS_0499</name>
</gene>
<dbReference type="RefSeq" id="WP_014855179.1">
    <property type="nucleotide sequence ID" value="NC_018178.1"/>
</dbReference>
<dbReference type="OrthoDB" id="280278at2"/>
<accession>I6YT59</accession>
<evidence type="ECO:0000256" key="1">
    <source>
        <dbReference type="ARBA" id="ARBA00009350"/>
    </source>
</evidence>
<proteinExistence type="inferred from homology"/>
<protein>
    <recommendedName>
        <fullName evidence="2">UPF0251 protein MROS_0499</fullName>
    </recommendedName>
</protein>
<reference evidence="3 4" key="1">
    <citation type="journal article" date="2013" name="PLoS ONE">
        <title>Genomic analysis of Melioribacter roseus, facultatively anaerobic organotrophic bacterium representing a novel deep lineage within Bacteriodetes/Chlorobi group.</title>
        <authorList>
            <person name="Kadnikov V.V."/>
            <person name="Mardanov A.V."/>
            <person name="Podosokorskaya O.A."/>
            <person name="Gavrilov S.N."/>
            <person name="Kublanov I.V."/>
            <person name="Beletsky A.V."/>
            <person name="Bonch-Osmolovskaya E.A."/>
            <person name="Ravin N.V."/>
        </authorList>
    </citation>
    <scope>NUCLEOTIDE SEQUENCE [LARGE SCALE GENOMIC DNA]</scope>
    <source>
        <strain evidence="4">JCM 17771 / P3M-2</strain>
    </source>
</reference>